<dbReference type="PROSITE" id="PS51257">
    <property type="entry name" value="PROKAR_LIPOPROTEIN"/>
    <property type="match status" value="1"/>
</dbReference>
<dbReference type="AlphaFoldDB" id="A0A1G6GIQ8"/>
<gene>
    <name evidence="2" type="ORF">SAMN05421734_101149</name>
</gene>
<evidence type="ECO:0000313" key="3">
    <source>
        <dbReference type="Proteomes" id="UP000242949"/>
    </source>
</evidence>
<keyword evidence="1" id="KW-0732">Signal</keyword>
<dbReference type="OrthoDB" id="2166455at2"/>
<organism evidence="2 3">
    <name type="scientific">Pelagirhabdus alkalitolerans</name>
    <dbReference type="NCBI Taxonomy" id="1612202"/>
    <lineage>
        <taxon>Bacteria</taxon>
        <taxon>Bacillati</taxon>
        <taxon>Bacillota</taxon>
        <taxon>Bacilli</taxon>
        <taxon>Bacillales</taxon>
        <taxon>Bacillaceae</taxon>
        <taxon>Pelagirhabdus</taxon>
    </lineage>
</organism>
<feature type="chain" id="PRO_5039515213" evidence="1">
    <location>
        <begin position="22"/>
        <end position="127"/>
    </location>
</feature>
<dbReference type="RefSeq" id="WP_090791834.1">
    <property type="nucleotide sequence ID" value="NZ_FMYI01000001.1"/>
</dbReference>
<evidence type="ECO:0000256" key="1">
    <source>
        <dbReference type="SAM" id="SignalP"/>
    </source>
</evidence>
<name>A0A1G6GIQ8_9BACI</name>
<dbReference type="STRING" id="1612202.SAMN05421734_101149"/>
<proteinExistence type="predicted"/>
<feature type="signal peptide" evidence="1">
    <location>
        <begin position="1"/>
        <end position="21"/>
    </location>
</feature>
<accession>A0A1G6GIQ8</accession>
<evidence type="ECO:0000313" key="2">
    <source>
        <dbReference type="EMBL" id="SDB81901.1"/>
    </source>
</evidence>
<dbReference type="Proteomes" id="UP000242949">
    <property type="component" value="Unassembled WGS sequence"/>
</dbReference>
<sequence>MPRFKSIVSLLLMSLFLVGCQQNNLNLSDSVTHIDIYDWESAEKVERIDDQTFIEELVETLDRAHTESTANMDFVSPDYELQFQHNEETLFELGYYVDVMDLGTEGRYWDFNNDEMYDVTMELPVIQ</sequence>
<keyword evidence="3" id="KW-1185">Reference proteome</keyword>
<reference evidence="3" key="1">
    <citation type="submission" date="2016-09" db="EMBL/GenBank/DDBJ databases">
        <authorList>
            <person name="Varghese N."/>
            <person name="Submissions S."/>
        </authorList>
    </citation>
    <scope>NUCLEOTIDE SEQUENCE [LARGE SCALE GENOMIC DNA]</scope>
    <source>
        <strain evidence="3">S5</strain>
    </source>
</reference>
<dbReference type="EMBL" id="FMYI01000001">
    <property type="protein sequence ID" value="SDB81901.1"/>
    <property type="molecule type" value="Genomic_DNA"/>
</dbReference>
<protein>
    <submittedName>
        <fullName evidence="2">Uncharacterized protein</fullName>
    </submittedName>
</protein>